<feature type="domain" description="Tubulin polyglutamylase complex subunit 1-like C-terminal" evidence="2">
    <location>
        <begin position="114"/>
        <end position="312"/>
    </location>
</feature>
<dbReference type="OrthoDB" id="64214at2759"/>
<dbReference type="Gene3D" id="1.20.890.10">
    <property type="entry name" value="cAMP-dependent protein kinase regulatory subunit, dimerization-anchoring domain"/>
    <property type="match status" value="1"/>
</dbReference>
<dbReference type="InterPro" id="IPR047502">
    <property type="entry name" value="DD_TPGS1"/>
</dbReference>
<dbReference type="CDD" id="cd22960">
    <property type="entry name" value="DD_TPGS1"/>
    <property type="match status" value="1"/>
</dbReference>
<dbReference type="Pfam" id="PF24480">
    <property type="entry name" value="TPGS1_C"/>
    <property type="match status" value="1"/>
</dbReference>
<dbReference type="PANTHER" id="PTHR31932">
    <property type="entry name" value="TUBULIN POLYGLUTAMYLASE COMPLEX SUBUNIT 1"/>
    <property type="match status" value="1"/>
</dbReference>
<evidence type="ECO:0000313" key="3">
    <source>
        <dbReference type="EMBL" id="KAI1882851.1"/>
    </source>
</evidence>
<dbReference type="AlphaFoldDB" id="A0A8T3CFR0"/>
<protein>
    <recommendedName>
        <fullName evidence="2">Tubulin polyglutamylase complex subunit 1-like C-terminal domain-containing protein</fullName>
    </recommendedName>
</protein>
<gene>
    <name evidence="3" type="ORF">AGOR_G00239160</name>
</gene>
<evidence type="ECO:0000256" key="1">
    <source>
        <dbReference type="SAM" id="MobiDB-lite"/>
    </source>
</evidence>
<accession>A0A8T3CFR0</accession>
<feature type="region of interest" description="Disordered" evidence="1">
    <location>
        <begin position="1"/>
        <end position="54"/>
    </location>
</feature>
<comment type="caution">
    <text evidence="3">The sequence shown here is derived from an EMBL/GenBank/DDBJ whole genome shotgun (WGS) entry which is preliminary data.</text>
</comment>
<dbReference type="EMBL" id="JAERUA010000024">
    <property type="protein sequence ID" value="KAI1882851.1"/>
    <property type="molecule type" value="Genomic_DNA"/>
</dbReference>
<proteinExistence type="predicted"/>
<keyword evidence="4" id="KW-1185">Reference proteome</keyword>
<dbReference type="InterPro" id="IPR039235">
    <property type="entry name" value="TPGS1"/>
</dbReference>
<name>A0A8T3CFR0_9TELE</name>
<evidence type="ECO:0000259" key="2">
    <source>
        <dbReference type="Pfam" id="PF24480"/>
    </source>
</evidence>
<dbReference type="GO" id="GO:0008017">
    <property type="term" value="F:microtubule binding"/>
    <property type="evidence" value="ECO:0007669"/>
    <property type="project" value="TreeGrafter"/>
</dbReference>
<dbReference type="InterPro" id="IPR057632">
    <property type="entry name" value="TPGS1_C"/>
</dbReference>
<organism evidence="3 4">
    <name type="scientific">Albula goreensis</name>
    <dbReference type="NCBI Taxonomy" id="1534307"/>
    <lineage>
        <taxon>Eukaryota</taxon>
        <taxon>Metazoa</taxon>
        <taxon>Chordata</taxon>
        <taxon>Craniata</taxon>
        <taxon>Vertebrata</taxon>
        <taxon>Euteleostomi</taxon>
        <taxon>Actinopterygii</taxon>
        <taxon>Neopterygii</taxon>
        <taxon>Teleostei</taxon>
        <taxon>Albuliformes</taxon>
        <taxon>Albulidae</taxon>
        <taxon>Albula</taxon>
    </lineage>
</organism>
<evidence type="ECO:0000313" key="4">
    <source>
        <dbReference type="Proteomes" id="UP000829720"/>
    </source>
</evidence>
<sequence length="315" mass="34095">MAKTEQAKCTHHASELTSKEESLPLVTKTAMAEKRRSGGSGILSDSKPAKPETDTEFLSQAGIGVLLRGALLKLVEARSEDPIGFLADHFGNLASESENGASGCGDGDQGNSTEEHQQMTRALWHLRLAHHSQRSAFNNNVRIAYELLVQTRERRRMGGGVRGKIYAELLRCLCCELEVPESTAAPLLCRIQCHDHEAVPFELFRQGVLTCAVFSDYVRKSQSLYAAVCPCPETPAERALCQAVLGALGDALDTSHCADSAHYLEASAKIAPCKLAEAMAMAHNPGDTQTGPTMEPQEFEEAAAALFIARVRLMS</sequence>
<feature type="compositionally biased region" description="Basic and acidic residues" evidence="1">
    <location>
        <begin position="1"/>
        <end position="22"/>
    </location>
</feature>
<dbReference type="Proteomes" id="UP000829720">
    <property type="component" value="Unassembled WGS sequence"/>
</dbReference>
<dbReference type="PANTHER" id="PTHR31932:SF2">
    <property type="entry name" value="TUBULIN POLYGLUTAMYLASE COMPLEX SUBUNIT 1"/>
    <property type="match status" value="1"/>
</dbReference>
<reference evidence="3" key="1">
    <citation type="submission" date="2021-01" db="EMBL/GenBank/DDBJ databases">
        <authorList>
            <person name="Zahm M."/>
            <person name="Roques C."/>
            <person name="Cabau C."/>
            <person name="Klopp C."/>
            <person name="Donnadieu C."/>
            <person name="Jouanno E."/>
            <person name="Lampietro C."/>
            <person name="Louis A."/>
            <person name="Herpin A."/>
            <person name="Echchiki A."/>
            <person name="Berthelot C."/>
            <person name="Parey E."/>
            <person name="Roest-Crollius H."/>
            <person name="Braasch I."/>
            <person name="Postlethwait J."/>
            <person name="Bobe J."/>
            <person name="Montfort J."/>
            <person name="Bouchez O."/>
            <person name="Begum T."/>
            <person name="Mejri S."/>
            <person name="Adams A."/>
            <person name="Chen W.-J."/>
            <person name="Guiguen Y."/>
        </authorList>
    </citation>
    <scope>NUCLEOTIDE SEQUENCE</scope>
    <source>
        <tissue evidence="3">Blood</tissue>
    </source>
</reference>